<dbReference type="SUPFAM" id="SSF81383">
    <property type="entry name" value="F-box domain"/>
    <property type="match status" value="1"/>
</dbReference>
<dbReference type="InterPro" id="IPR015943">
    <property type="entry name" value="WD40/YVTN_repeat-like_dom_sf"/>
</dbReference>
<reference evidence="6" key="1">
    <citation type="submission" date="2025-08" db="UniProtKB">
        <authorList>
            <consortium name="RefSeq"/>
        </authorList>
    </citation>
    <scope>IDENTIFICATION</scope>
    <source>
        <tissue evidence="6">Tentacle</tissue>
    </source>
</reference>
<keyword evidence="5" id="KW-1185">Reference proteome</keyword>
<dbReference type="InterPro" id="IPR036322">
    <property type="entry name" value="WD40_repeat_dom_sf"/>
</dbReference>
<dbReference type="PANTHER" id="PTHR19872">
    <property type="entry name" value="UBIQUITIN LIGASE SPECIFICITY FACTOR/HREP PROTEIN"/>
    <property type="match status" value="1"/>
</dbReference>
<dbReference type="CDD" id="cd00200">
    <property type="entry name" value="WD40"/>
    <property type="match status" value="1"/>
</dbReference>
<dbReference type="InterPro" id="IPR001680">
    <property type="entry name" value="WD40_rpt"/>
</dbReference>
<feature type="region of interest" description="Disordered" evidence="4">
    <location>
        <begin position="1015"/>
        <end position="1045"/>
    </location>
</feature>
<dbReference type="SMART" id="SM00320">
    <property type="entry name" value="WD40"/>
    <property type="match status" value="6"/>
</dbReference>
<gene>
    <name evidence="6" type="primary">LOC116303427</name>
</gene>
<dbReference type="Proteomes" id="UP000515163">
    <property type="component" value="Unplaced"/>
</dbReference>
<dbReference type="Gene3D" id="1.20.1280.50">
    <property type="match status" value="1"/>
</dbReference>
<evidence type="ECO:0000256" key="4">
    <source>
        <dbReference type="SAM" id="MobiDB-lite"/>
    </source>
</evidence>
<feature type="repeat" description="WD" evidence="3">
    <location>
        <begin position="704"/>
        <end position="726"/>
    </location>
</feature>
<dbReference type="RefSeq" id="XP_031568817.1">
    <property type="nucleotide sequence ID" value="XM_031712957.1"/>
</dbReference>
<sequence>MRQPDKNSSVYELNLSRAPNLRCVNSSVKSCMTCEACRLGSKLNRTKEWFVRCGDPAKRRFVLGLIHRFESLDLFMYINFILKPLQYKDFTYARSRSKPSLQMDLASPPTNHALNENELEQAIDDTWLWFLDSAYWTKLNFMLGVMQWCDSPLLFIMANKTRTLYQRERRKQRAIEEGIIEEDKHEYMSLCSTMTRSELSIMNESRRNSEMEVFRDTPTIESKSCTSIHSGSTGKTDVSDRHASCQEDDVEKDSTTRPSSQKFRDSPASATRSVPCIGNNHSNHESRDIHSAPADSRKIQPKTLLRSTFDKDVFSDDYASGDDFEDDENLITDPSVFVMALPAIAHSGIAKYKDFIRCLPVHLSKFILGLLDKNSLTNCLCISKHWRILAEEVKADYMVHQLMAEEIMLMQGASAQGMDPRYAKCIPVHVPLDQDPSVETVSLNLKTKSISGRNLAECYDGIKTKTVEMEERNIYCGAYNVLVLQDIEDHHRCTNFRGGKFVVSGSYDRRVRLIDSATGRCERAIQGHAGSIRCVFASEERGIVLSGGYDTSIRCWDIKRGNCKRIFRGHRATVMCISLHGNNLASGSRDKSVKVWNFDSGKCRRTFRHRHVVLDVQVSDTLAISGCEGGKVKVWDIESATLVKSLDGHHNVITCVKFDDHHIITGSMDGYAMAWSTIGRHKKCLQAFRHPKEVLCIEFLYCRIITGSADGKLRIWNLLNGDCLRLIRGNSKNDAITTICAKDSRMVINTFSNLLIFNFEAVEWNYNLQPERPEGLGRLNLYSKNSPRKLPRHYIRAQRLMRADTKDSLPSRPPSRSAIGGTIDDPARRVASAPIRLVHRNSTLNSISNHVTRITSAHVRKAKVVRPQSSPAKVTSSKSAEFNVVPFSPDHSLKDNAYFTDVLQTYPRPPPLPDNKSAHIISRGRSAPVFRTQTLPLNKRGWTTSAEDVIKPCENKIMMSPSQARMKVARQRPKSAQEGINMSISSNPLKSLSCLNLKTYSNQLQFEEDLKKTRKAQKLKNKTHEIRARSADQPHRPHSFVASFA</sequence>
<dbReference type="PANTHER" id="PTHR19872:SF7">
    <property type="entry name" value="F-BOX AND WD REPEAT DOMAIN CONTAINING PROTEIN 10B-RELATED"/>
    <property type="match status" value="1"/>
</dbReference>
<feature type="repeat" description="WD" evidence="3">
    <location>
        <begin position="525"/>
        <end position="566"/>
    </location>
</feature>
<proteinExistence type="predicted"/>
<dbReference type="InParanoid" id="A0A6P8IPM2"/>
<feature type="region of interest" description="Disordered" evidence="4">
    <location>
        <begin position="804"/>
        <end position="825"/>
    </location>
</feature>
<dbReference type="KEGG" id="aten:116303427"/>
<evidence type="ECO:0000256" key="1">
    <source>
        <dbReference type="ARBA" id="ARBA00022574"/>
    </source>
</evidence>
<evidence type="ECO:0000256" key="3">
    <source>
        <dbReference type="PROSITE-ProRule" id="PRU00221"/>
    </source>
</evidence>
<organism evidence="5 6">
    <name type="scientific">Actinia tenebrosa</name>
    <name type="common">Australian red waratah sea anemone</name>
    <dbReference type="NCBI Taxonomy" id="6105"/>
    <lineage>
        <taxon>Eukaryota</taxon>
        <taxon>Metazoa</taxon>
        <taxon>Cnidaria</taxon>
        <taxon>Anthozoa</taxon>
        <taxon>Hexacorallia</taxon>
        <taxon>Actiniaria</taxon>
        <taxon>Actiniidae</taxon>
        <taxon>Actinia</taxon>
    </lineage>
</organism>
<dbReference type="InterPro" id="IPR019775">
    <property type="entry name" value="WD40_repeat_CS"/>
</dbReference>
<dbReference type="PROSITE" id="PS50294">
    <property type="entry name" value="WD_REPEATS_REGION"/>
    <property type="match status" value="2"/>
</dbReference>
<dbReference type="FunCoup" id="A0A6P8IPM2">
    <property type="interactions" value="29"/>
</dbReference>
<feature type="compositionally biased region" description="Polar residues" evidence="4">
    <location>
        <begin position="222"/>
        <end position="236"/>
    </location>
</feature>
<dbReference type="PROSITE" id="PS50082">
    <property type="entry name" value="WD_REPEATS_2"/>
    <property type="match status" value="4"/>
</dbReference>
<protein>
    <submittedName>
        <fullName evidence="6">CMT1A duplicated region transcript 1 protein-like</fullName>
    </submittedName>
</protein>
<evidence type="ECO:0000313" key="5">
    <source>
        <dbReference type="Proteomes" id="UP000515163"/>
    </source>
</evidence>
<dbReference type="InterPro" id="IPR020472">
    <property type="entry name" value="WD40_PAC1"/>
</dbReference>
<feature type="compositionally biased region" description="Basic and acidic residues" evidence="4">
    <location>
        <begin position="1022"/>
        <end position="1035"/>
    </location>
</feature>
<dbReference type="Pfam" id="PF00400">
    <property type="entry name" value="WD40"/>
    <property type="match status" value="5"/>
</dbReference>
<dbReference type="PRINTS" id="PR00320">
    <property type="entry name" value="GPROTEINBRPT"/>
</dbReference>
<feature type="repeat" description="WD" evidence="3">
    <location>
        <begin position="567"/>
        <end position="606"/>
    </location>
</feature>
<evidence type="ECO:0000256" key="2">
    <source>
        <dbReference type="ARBA" id="ARBA00022737"/>
    </source>
</evidence>
<keyword evidence="2" id="KW-0677">Repeat</keyword>
<dbReference type="CDD" id="cd22136">
    <property type="entry name" value="F-box_FBXW10"/>
    <property type="match status" value="1"/>
</dbReference>
<dbReference type="InterPro" id="IPR051075">
    <property type="entry name" value="SCF_subunit_WD-repeat"/>
</dbReference>
<dbReference type="Gene3D" id="2.130.10.10">
    <property type="entry name" value="YVTN repeat-like/Quinoprotein amine dehydrogenase"/>
    <property type="match status" value="1"/>
</dbReference>
<dbReference type="InterPro" id="IPR036047">
    <property type="entry name" value="F-box-like_dom_sf"/>
</dbReference>
<accession>A0A6P8IPM2</accession>
<keyword evidence="1 3" id="KW-0853">WD repeat</keyword>
<dbReference type="PROSITE" id="PS00678">
    <property type="entry name" value="WD_REPEATS_1"/>
    <property type="match status" value="2"/>
</dbReference>
<dbReference type="SUPFAM" id="SSF50978">
    <property type="entry name" value="WD40 repeat-like"/>
    <property type="match status" value="1"/>
</dbReference>
<dbReference type="OrthoDB" id="674604at2759"/>
<name>A0A6P8IPM2_ACTTE</name>
<evidence type="ECO:0000313" key="6">
    <source>
        <dbReference type="RefSeq" id="XP_031568817.1"/>
    </source>
</evidence>
<feature type="compositionally biased region" description="Basic and acidic residues" evidence="4">
    <location>
        <begin position="282"/>
        <end position="294"/>
    </location>
</feature>
<feature type="region of interest" description="Disordered" evidence="4">
    <location>
        <begin position="222"/>
        <end position="294"/>
    </location>
</feature>
<feature type="repeat" description="WD" evidence="3">
    <location>
        <begin position="646"/>
        <end position="676"/>
    </location>
</feature>
<dbReference type="GeneID" id="116303427"/>
<dbReference type="AlphaFoldDB" id="A0A6P8IPM2"/>